<sequence length="126" mass="14787">MDVSYEYIDTFVLDASFHSHSFDDYRNSSFDVSDEEVINAFKYHSDSSLSLSSCENVSEKNNTQRKTSDDYIKKPYLFERLRPLQHKRRKRDASIIIEGKYETLDNRTPTPPIFNALKQLFFGSKN</sequence>
<evidence type="ECO:0000313" key="1">
    <source>
        <dbReference type="EMBL" id="QHT94552.1"/>
    </source>
</evidence>
<organism evidence="1">
    <name type="scientific">viral metagenome</name>
    <dbReference type="NCBI Taxonomy" id="1070528"/>
    <lineage>
        <taxon>unclassified sequences</taxon>
        <taxon>metagenomes</taxon>
        <taxon>organismal metagenomes</taxon>
    </lineage>
</organism>
<proteinExistence type="predicted"/>
<dbReference type="AlphaFoldDB" id="A0A6C0INI0"/>
<reference evidence="1" key="1">
    <citation type="journal article" date="2020" name="Nature">
        <title>Giant virus diversity and host interactions through global metagenomics.</title>
        <authorList>
            <person name="Schulz F."/>
            <person name="Roux S."/>
            <person name="Paez-Espino D."/>
            <person name="Jungbluth S."/>
            <person name="Walsh D.A."/>
            <person name="Denef V.J."/>
            <person name="McMahon K.D."/>
            <person name="Konstantinidis K.T."/>
            <person name="Eloe-Fadrosh E.A."/>
            <person name="Kyrpides N.C."/>
            <person name="Woyke T."/>
        </authorList>
    </citation>
    <scope>NUCLEOTIDE SEQUENCE</scope>
    <source>
        <strain evidence="1">GVMAG-M-3300024258-28</strain>
    </source>
</reference>
<dbReference type="EMBL" id="MN740225">
    <property type="protein sequence ID" value="QHT94552.1"/>
    <property type="molecule type" value="Genomic_DNA"/>
</dbReference>
<name>A0A6C0INI0_9ZZZZ</name>
<protein>
    <submittedName>
        <fullName evidence="1">Uncharacterized protein</fullName>
    </submittedName>
</protein>
<accession>A0A6C0INI0</accession>